<evidence type="ECO:0000256" key="5">
    <source>
        <dbReference type="SAM" id="MobiDB-lite"/>
    </source>
</evidence>
<feature type="region of interest" description="Disordered" evidence="5">
    <location>
        <begin position="442"/>
        <end position="508"/>
    </location>
</feature>
<feature type="compositionally biased region" description="Basic and acidic residues" evidence="5">
    <location>
        <begin position="1"/>
        <end position="19"/>
    </location>
</feature>
<sequence length="508" mass="57815">MTTEKKEEKQEEKKEETESTSRVSLPPPASAPASAPSFAPQSLRAFSSTTTPLIFPGNTESQSQSQSQSQSMLPPPRIYKSSETYTNPVLGKNNYEASRAIEKCSRFNSINNNNNYYFKAKKTVELDIWGPPPDDWIPPRSPICKCMLFSARLRVKKKNYNHGRYFYACNNDRDAQCKFFDWAEAWTEREWVRECGRKYQDNIAPLKHPFTIPYHIDFIFNLSLRLNRKSFIPIDLRFFNHVKWNKVLDDDVIIYEGYLVGEIEGAFSVVCREGVWRKVLGEKEVGKLLEDLELDGGSGQVGRMVAGSVKGGGGEVVKEGGKVYLKLRFEKLDGDEATIQLEKVEREETEWRCGGEVWEMMKGHFGGEWIGDVEENNWVVGEGVNRLVEAYRLNEEIKAEEEGIEGESEEVVPETQIDETRLDESQLDESHEHLMMIEGSRSSKVMVPRSPRRTKGKTREATAGKERLPQDMREKTGVGEGKGKGNTPSFKVRTTTRRGAVSLGKRKK</sequence>
<dbReference type="AlphaFoldDB" id="A0A9W7F823"/>
<feature type="domain" description="GRF-type" evidence="6">
    <location>
        <begin position="144"/>
        <end position="186"/>
    </location>
</feature>
<keyword evidence="8" id="KW-1185">Reference proteome</keyword>
<keyword evidence="2 4" id="KW-0863">Zinc-finger</keyword>
<evidence type="ECO:0000313" key="7">
    <source>
        <dbReference type="EMBL" id="GMI04189.1"/>
    </source>
</evidence>
<feature type="compositionally biased region" description="Basic and acidic residues" evidence="5">
    <location>
        <begin position="457"/>
        <end position="483"/>
    </location>
</feature>
<gene>
    <name evidence="7" type="ORF">TrLO_g9546</name>
</gene>
<dbReference type="Pfam" id="PF06839">
    <property type="entry name" value="Zn_ribbon_GRF"/>
    <property type="match status" value="1"/>
</dbReference>
<accession>A0A9W7F823</accession>
<keyword evidence="3" id="KW-0862">Zinc</keyword>
<proteinExistence type="predicted"/>
<organism evidence="7 8">
    <name type="scientific">Triparma laevis f. longispina</name>
    <dbReference type="NCBI Taxonomy" id="1714387"/>
    <lineage>
        <taxon>Eukaryota</taxon>
        <taxon>Sar</taxon>
        <taxon>Stramenopiles</taxon>
        <taxon>Ochrophyta</taxon>
        <taxon>Bolidophyceae</taxon>
        <taxon>Parmales</taxon>
        <taxon>Triparmaceae</taxon>
        <taxon>Triparma</taxon>
    </lineage>
</organism>
<evidence type="ECO:0000256" key="2">
    <source>
        <dbReference type="ARBA" id="ARBA00022771"/>
    </source>
</evidence>
<dbReference type="PROSITE" id="PS51999">
    <property type="entry name" value="ZF_GRF"/>
    <property type="match status" value="1"/>
</dbReference>
<feature type="compositionally biased region" description="Low complexity" evidence="5">
    <location>
        <begin position="61"/>
        <end position="71"/>
    </location>
</feature>
<comment type="caution">
    <text evidence="7">The sequence shown here is derived from an EMBL/GenBank/DDBJ whole genome shotgun (WGS) entry which is preliminary data.</text>
</comment>
<reference evidence="8" key="1">
    <citation type="journal article" date="2023" name="Commun. Biol.">
        <title>Genome analysis of Parmales, the sister group of diatoms, reveals the evolutionary specialization of diatoms from phago-mixotrophs to photoautotrophs.</title>
        <authorList>
            <person name="Ban H."/>
            <person name="Sato S."/>
            <person name="Yoshikawa S."/>
            <person name="Yamada K."/>
            <person name="Nakamura Y."/>
            <person name="Ichinomiya M."/>
            <person name="Sato N."/>
            <person name="Blanc-Mathieu R."/>
            <person name="Endo H."/>
            <person name="Kuwata A."/>
            <person name="Ogata H."/>
        </authorList>
    </citation>
    <scope>NUCLEOTIDE SEQUENCE [LARGE SCALE GENOMIC DNA]</scope>
    <source>
        <strain evidence="8">NIES 3700</strain>
    </source>
</reference>
<dbReference type="Proteomes" id="UP001165122">
    <property type="component" value="Unassembled WGS sequence"/>
</dbReference>
<evidence type="ECO:0000259" key="6">
    <source>
        <dbReference type="PROSITE" id="PS51999"/>
    </source>
</evidence>
<evidence type="ECO:0000256" key="1">
    <source>
        <dbReference type="ARBA" id="ARBA00022723"/>
    </source>
</evidence>
<evidence type="ECO:0000256" key="3">
    <source>
        <dbReference type="ARBA" id="ARBA00022833"/>
    </source>
</evidence>
<dbReference type="GO" id="GO:0008270">
    <property type="term" value="F:zinc ion binding"/>
    <property type="evidence" value="ECO:0007669"/>
    <property type="project" value="UniProtKB-KW"/>
</dbReference>
<dbReference type="InterPro" id="IPR010666">
    <property type="entry name" value="Znf_GRF"/>
</dbReference>
<name>A0A9W7F823_9STRA</name>
<protein>
    <recommendedName>
        <fullName evidence="6">GRF-type domain-containing protein</fullName>
    </recommendedName>
</protein>
<dbReference type="EMBL" id="BRXW01000069">
    <property type="protein sequence ID" value="GMI04189.1"/>
    <property type="molecule type" value="Genomic_DNA"/>
</dbReference>
<dbReference type="OrthoDB" id="430051at2759"/>
<evidence type="ECO:0000256" key="4">
    <source>
        <dbReference type="PROSITE-ProRule" id="PRU01343"/>
    </source>
</evidence>
<feature type="region of interest" description="Disordered" evidence="5">
    <location>
        <begin position="1"/>
        <end position="85"/>
    </location>
</feature>
<evidence type="ECO:0000313" key="8">
    <source>
        <dbReference type="Proteomes" id="UP001165122"/>
    </source>
</evidence>
<feature type="compositionally biased region" description="Low complexity" evidence="5">
    <location>
        <begin position="31"/>
        <end position="42"/>
    </location>
</feature>
<keyword evidence="1" id="KW-0479">Metal-binding</keyword>